<protein>
    <submittedName>
        <fullName evidence="1">Uncharacterized protein</fullName>
    </submittedName>
</protein>
<reference evidence="1 2" key="1">
    <citation type="submission" date="2014-06" db="EMBL/GenBank/DDBJ databases">
        <authorList>
            <person name="Ju J."/>
            <person name="Zhang J."/>
        </authorList>
    </citation>
    <scope>NUCLEOTIDE SEQUENCE [LARGE SCALE GENOMIC DNA]</scope>
    <source>
        <strain evidence="1">DmW_048</strain>
    </source>
</reference>
<dbReference type="EMBL" id="JOOY01000057">
    <property type="protein sequence ID" value="OUJ00811.1"/>
    <property type="molecule type" value="Genomic_DNA"/>
</dbReference>
<dbReference type="AlphaFoldDB" id="A0A252B8W0"/>
<evidence type="ECO:0000313" key="2">
    <source>
        <dbReference type="Proteomes" id="UP000194999"/>
    </source>
</evidence>
<accession>A0A252B8W0</accession>
<proteinExistence type="predicted"/>
<name>A0A252B8W0_9PROT</name>
<feature type="non-terminal residue" evidence="1">
    <location>
        <position position="122"/>
    </location>
</feature>
<dbReference type="Proteomes" id="UP000194999">
    <property type="component" value="Unassembled WGS sequence"/>
</dbReference>
<evidence type="ECO:0000313" key="1">
    <source>
        <dbReference type="EMBL" id="OUJ00811.1"/>
    </source>
</evidence>
<organism evidence="1 2">
    <name type="scientific">Acetobacter orientalis</name>
    <dbReference type="NCBI Taxonomy" id="146474"/>
    <lineage>
        <taxon>Bacteria</taxon>
        <taxon>Pseudomonadati</taxon>
        <taxon>Pseudomonadota</taxon>
        <taxon>Alphaproteobacteria</taxon>
        <taxon>Acetobacterales</taxon>
        <taxon>Acetobacteraceae</taxon>
        <taxon>Acetobacter</taxon>
    </lineage>
</organism>
<sequence length="122" mass="13692">MSSVTKISKSIKQPTFGYLPIKIFDFDQMESENDLNNFEYENIHPSLVGMAVDYLTRFRQGFDSINAFNISIRGAQLSGQADTALYLLDDIVNGNEEEEIIAACKIVGFDVKYRSGILTKPV</sequence>
<gene>
    <name evidence="1" type="ORF">HK15_09740</name>
</gene>
<comment type="caution">
    <text evidence="1">The sequence shown here is derived from an EMBL/GenBank/DDBJ whole genome shotgun (WGS) entry which is preliminary data.</text>
</comment>